<comment type="caution">
    <text evidence="6">The sequence shown here is derived from an EMBL/GenBank/DDBJ whole genome shotgun (WGS) entry which is preliminary data.</text>
</comment>
<dbReference type="Gene3D" id="2.60.40.10">
    <property type="entry name" value="Immunoglobulins"/>
    <property type="match status" value="1"/>
</dbReference>
<dbReference type="InterPro" id="IPR004193">
    <property type="entry name" value="Glyco_hydro_13_N"/>
</dbReference>
<protein>
    <submittedName>
        <fullName evidence="6">Glycogen debranching protein GlgX</fullName>
    </submittedName>
</protein>
<dbReference type="SUPFAM" id="SSF51445">
    <property type="entry name" value="(Trans)glycosidases"/>
    <property type="match status" value="1"/>
</dbReference>
<feature type="region of interest" description="Disordered" evidence="4">
    <location>
        <begin position="512"/>
        <end position="543"/>
    </location>
</feature>
<evidence type="ECO:0000256" key="2">
    <source>
        <dbReference type="ARBA" id="ARBA00022801"/>
    </source>
</evidence>
<dbReference type="InterPro" id="IPR017853">
    <property type="entry name" value="GH"/>
</dbReference>
<dbReference type="CDD" id="cd02856">
    <property type="entry name" value="E_set_GDE_Isoamylase_N"/>
    <property type="match status" value="1"/>
</dbReference>
<dbReference type="SUPFAM" id="SSF51011">
    <property type="entry name" value="Glycosyl hydrolase domain"/>
    <property type="match status" value="1"/>
</dbReference>
<sequence length="764" mass="82007">MHDSSPSSSPSSARGSSPAGDSAPPSAPGLHVDARGRGVIAVAAPRAERIELCVLSEGAESRRTLRHVQGGLHWDEVEGMVPGTLYGLRAHGPWDPASGHRFNPAKVLLDPYARGVSHASPLLSGMFGHEVTAMLDPVGDAPQRSESDNADLAVWSQVTLDGFDWQGDASPRTAWEASSIYELHVKGFTQLHPVLPAELRGTYAGLGHPAVTGYLRDLGVTTVELLPIHAMMDEPHLTSLGLTNYWGYSTLSFFAPNPSYATAAAQHAGAQAVLDEVKEMVRALHAAGIEVILDVVYNHTAEGGHGGPTLSFRGLDNITYYWMDGGAFVDVTGTGGTFDPRSLPVMDLILASLRFWVQEVHIDGFRFDLAATLGRDDHGYRRDHPLLRAIITDPVLRGVKLIAEPWDVGGGGWQTGGFPAPFAEWNDAFRDTVRSHWLSDRAHRIRTGDDGVGGVRDLASRLAGSRDVLGARDPVGLPAGRSLRAPWASVNYITAHDGFTLEDLVTYDHKHNEANGEGNRDGTDGNRSWNHGHEGPVPDGAPGAEEIRALRERSARSLLATLILAAGTPLITAGDEFGRTQQGNNNAYCQDNEISWVDWSLAHAPAGRARIEAVRTLLALRARFAQLRPSHYLVPVDPAAPAPGQVAWFGAEGSPLEHEEWQDPRRHVLQMALPGTGQGAGGEHLVVVLSSRREDMEIHRPSAPWLRGAARVLFDSSGRREPGARVPEALDLPAGSVLVLAVFPAPTAARDATATPPGVTEPIQ</sequence>
<evidence type="ECO:0000256" key="4">
    <source>
        <dbReference type="SAM" id="MobiDB-lite"/>
    </source>
</evidence>
<feature type="compositionally biased region" description="Basic and acidic residues" evidence="4">
    <location>
        <begin position="512"/>
        <end position="524"/>
    </location>
</feature>
<accession>A0ABT0R1I0</accession>
<dbReference type="EMBL" id="JAKNCJ010000005">
    <property type="protein sequence ID" value="MCL6423762.1"/>
    <property type="molecule type" value="Genomic_DNA"/>
</dbReference>
<feature type="domain" description="Glycosyl hydrolase family 13 catalytic" evidence="5">
    <location>
        <begin position="157"/>
        <end position="621"/>
    </location>
</feature>
<dbReference type="InterPro" id="IPR006047">
    <property type="entry name" value="GH13_cat_dom"/>
</dbReference>
<dbReference type="Proteomes" id="UP001203761">
    <property type="component" value="Unassembled WGS sequence"/>
</dbReference>
<evidence type="ECO:0000259" key="5">
    <source>
        <dbReference type="SMART" id="SM00642"/>
    </source>
</evidence>
<dbReference type="CDD" id="cd11326">
    <property type="entry name" value="AmyAc_Glg_debranch"/>
    <property type="match status" value="1"/>
</dbReference>
<feature type="region of interest" description="Disordered" evidence="4">
    <location>
        <begin position="1"/>
        <end position="32"/>
    </location>
</feature>
<keyword evidence="3" id="KW-0326">Glycosidase</keyword>
<dbReference type="SUPFAM" id="SSF81296">
    <property type="entry name" value="E set domains"/>
    <property type="match status" value="1"/>
</dbReference>
<name>A0ABT0R1I0_9MICO</name>
<dbReference type="InterPro" id="IPR013780">
    <property type="entry name" value="Glyco_hydro_b"/>
</dbReference>
<dbReference type="NCBIfam" id="TIGR02100">
    <property type="entry name" value="glgX_debranch"/>
    <property type="match status" value="1"/>
</dbReference>
<gene>
    <name evidence="6" type="primary">glgX</name>
    <name evidence="6" type="ORF">Bequi_10245</name>
</gene>
<dbReference type="Gene3D" id="3.20.20.80">
    <property type="entry name" value="Glycosidases"/>
    <property type="match status" value="1"/>
</dbReference>
<dbReference type="PANTHER" id="PTHR43002">
    <property type="entry name" value="GLYCOGEN DEBRANCHING ENZYME"/>
    <property type="match status" value="1"/>
</dbReference>
<dbReference type="InterPro" id="IPR014756">
    <property type="entry name" value="Ig_E-set"/>
</dbReference>
<proteinExistence type="inferred from homology"/>
<dbReference type="Gene3D" id="2.60.40.1180">
    <property type="entry name" value="Golgi alpha-mannosidase II"/>
    <property type="match status" value="1"/>
</dbReference>
<dbReference type="SMART" id="SM00642">
    <property type="entry name" value="Aamy"/>
    <property type="match status" value="1"/>
</dbReference>
<evidence type="ECO:0000256" key="1">
    <source>
        <dbReference type="ARBA" id="ARBA00008061"/>
    </source>
</evidence>
<evidence type="ECO:0000256" key="3">
    <source>
        <dbReference type="ARBA" id="ARBA00023295"/>
    </source>
</evidence>
<feature type="compositionally biased region" description="Low complexity" evidence="4">
    <location>
        <begin position="1"/>
        <end position="24"/>
    </location>
</feature>
<reference evidence="6" key="1">
    <citation type="submission" date="2022-02" db="EMBL/GenBank/DDBJ databases">
        <authorList>
            <person name="Lee M."/>
            <person name="Kim S.-J."/>
            <person name="Jung M.-Y."/>
        </authorList>
    </citation>
    <scope>NUCLEOTIDE SEQUENCE</scope>
    <source>
        <strain evidence="6">JHP9</strain>
    </source>
</reference>
<comment type="similarity">
    <text evidence="1">Belongs to the glycosyl hydrolase 13 family.</text>
</comment>
<evidence type="ECO:0000313" key="6">
    <source>
        <dbReference type="EMBL" id="MCL6423762.1"/>
    </source>
</evidence>
<dbReference type="InterPro" id="IPR011837">
    <property type="entry name" value="Glycogen_debranch_GlgX"/>
</dbReference>
<dbReference type="InterPro" id="IPR013783">
    <property type="entry name" value="Ig-like_fold"/>
</dbReference>
<dbReference type="RefSeq" id="WP_249737842.1">
    <property type="nucleotide sequence ID" value="NZ_JAKNCJ010000005.1"/>
</dbReference>
<dbReference type="InterPro" id="IPR044505">
    <property type="entry name" value="GlgX_Isoamylase_N_E_set"/>
</dbReference>
<keyword evidence="2" id="KW-0378">Hydrolase</keyword>
<keyword evidence="7" id="KW-1185">Reference proteome</keyword>
<evidence type="ECO:0000313" key="7">
    <source>
        <dbReference type="Proteomes" id="UP001203761"/>
    </source>
</evidence>
<organism evidence="6 7">
    <name type="scientific">Brachybacterium equifaecis</name>
    <dbReference type="NCBI Taxonomy" id="2910770"/>
    <lineage>
        <taxon>Bacteria</taxon>
        <taxon>Bacillati</taxon>
        <taxon>Actinomycetota</taxon>
        <taxon>Actinomycetes</taxon>
        <taxon>Micrococcales</taxon>
        <taxon>Dermabacteraceae</taxon>
        <taxon>Brachybacterium</taxon>
    </lineage>
</organism>
<dbReference type="Pfam" id="PF02922">
    <property type="entry name" value="CBM_48"/>
    <property type="match status" value="1"/>
</dbReference>